<proteinExistence type="inferred from homology"/>
<dbReference type="GO" id="GO:0006281">
    <property type="term" value="P:DNA repair"/>
    <property type="evidence" value="ECO:0007669"/>
    <property type="project" value="UniProtKB-KW"/>
</dbReference>
<dbReference type="GO" id="GO:0030896">
    <property type="term" value="C:checkpoint clamp complex"/>
    <property type="evidence" value="ECO:0007669"/>
    <property type="project" value="TreeGrafter"/>
</dbReference>
<dbReference type="InterPro" id="IPR046938">
    <property type="entry name" value="DNA_clamp_sf"/>
</dbReference>
<evidence type="ECO:0000256" key="3">
    <source>
        <dbReference type="ARBA" id="ARBA00022763"/>
    </source>
</evidence>
<evidence type="ECO:0000256" key="5">
    <source>
        <dbReference type="ARBA" id="ARBA00023242"/>
    </source>
</evidence>
<dbReference type="HOGENOM" id="CLU_1322818_0_0_1"/>
<dbReference type="Proteomes" id="UP000001568">
    <property type="component" value="Chromosome 9"/>
</dbReference>
<keyword evidence="5" id="KW-0539">Nucleus</keyword>
<dbReference type="GeneID" id="5003569"/>
<dbReference type="GO" id="GO:0000077">
    <property type="term" value="P:DNA damage checkpoint signaling"/>
    <property type="evidence" value="ECO:0007669"/>
    <property type="project" value="InterPro"/>
</dbReference>
<evidence type="ECO:0000256" key="4">
    <source>
        <dbReference type="ARBA" id="ARBA00023204"/>
    </source>
</evidence>
<dbReference type="Gene3D" id="3.70.10.10">
    <property type="match status" value="1"/>
</dbReference>
<sequence length="208" mass="22153">MLTLELESAKGQGGERELRQCVYAEIAPEMVPEDEERGEEVSFRDEANAFMLPTATLKEIVDDLEWPNGDVLLECDVDMLKFSAHGAEIGDLAVDVDVGATGRLTEFSCAQPSASRYKYRFLKSATAVGGSFLGGGGAGAGGGGGDDTVTMTRVSISNVGFLKIVHLLHLSRGQVSFGAEGGLNAFMVPVTYILHPIEADADEYADEE</sequence>
<evidence type="ECO:0000313" key="6">
    <source>
        <dbReference type="EMBL" id="ABO97863.1"/>
    </source>
</evidence>
<keyword evidence="3" id="KW-0227">DNA damage</keyword>
<evidence type="ECO:0000256" key="2">
    <source>
        <dbReference type="ARBA" id="ARBA00010991"/>
    </source>
</evidence>
<dbReference type="PANTHER" id="PTHR10870">
    <property type="entry name" value="CELL CYCLE CHECKPOINT PROTEIN RAD1"/>
    <property type="match status" value="1"/>
</dbReference>
<comment type="subcellular location">
    <subcellularLocation>
        <location evidence="1">Nucleus</location>
    </subcellularLocation>
</comment>
<dbReference type="KEGG" id="olu:OSTLU_33526"/>
<organism evidence="6 7">
    <name type="scientific">Ostreococcus lucimarinus (strain CCE9901)</name>
    <dbReference type="NCBI Taxonomy" id="436017"/>
    <lineage>
        <taxon>Eukaryota</taxon>
        <taxon>Viridiplantae</taxon>
        <taxon>Chlorophyta</taxon>
        <taxon>Mamiellophyceae</taxon>
        <taxon>Mamiellales</taxon>
        <taxon>Bathycoccaceae</taxon>
        <taxon>Ostreococcus</taxon>
    </lineage>
</organism>
<dbReference type="RefSeq" id="XP_001419570.1">
    <property type="nucleotide sequence ID" value="XM_001419533.1"/>
</dbReference>
<name>A4S2P9_OSTLU</name>
<keyword evidence="4" id="KW-0234">DNA repair</keyword>
<dbReference type="EMBL" id="CP000589">
    <property type="protein sequence ID" value="ABO97863.1"/>
    <property type="molecule type" value="Genomic_DNA"/>
</dbReference>
<protein>
    <recommendedName>
        <fullName evidence="8">Proliferating cell nuclear antigen PCNA C-terminal domain-containing protein</fullName>
    </recommendedName>
</protein>
<evidence type="ECO:0008006" key="8">
    <source>
        <dbReference type="Google" id="ProtNLM"/>
    </source>
</evidence>
<evidence type="ECO:0000256" key="1">
    <source>
        <dbReference type="ARBA" id="ARBA00004123"/>
    </source>
</evidence>
<gene>
    <name evidence="6" type="ORF">OSTLU_33526</name>
</gene>
<dbReference type="SUPFAM" id="SSF55979">
    <property type="entry name" value="DNA clamp"/>
    <property type="match status" value="1"/>
</dbReference>
<dbReference type="InterPro" id="IPR003021">
    <property type="entry name" value="Rad1_Rec1_Rad17"/>
</dbReference>
<dbReference type="OrthoDB" id="337581at2759"/>
<dbReference type="PANTHER" id="PTHR10870:SF0">
    <property type="entry name" value="CELL CYCLE CHECKPOINT PROTEIN RAD1"/>
    <property type="match status" value="1"/>
</dbReference>
<reference evidence="6 7" key="1">
    <citation type="journal article" date="2007" name="Proc. Natl. Acad. Sci. U.S.A.">
        <title>The tiny eukaryote Ostreococcus provides genomic insights into the paradox of plankton speciation.</title>
        <authorList>
            <person name="Palenik B."/>
            <person name="Grimwood J."/>
            <person name="Aerts A."/>
            <person name="Rouze P."/>
            <person name="Salamov A."/>
            <person name="Putnam N."/>
            <person name="Dupont C."/>
            <person name="Jorgensen R."/>
            <person name="Derelle E."/>
            <person name="Rombauts S."/>
            <person name="Zhou K."/>
            <person name="Otillar R."/>
            <person name="Merchant S.S."/>
            <person name="Podell S."/>
            <person name="Gaasterland T."/>
            <person name="Napoli C."/>
            <person name="Gendler K."/>
            <person name="Manuell A."/>
            <person name="Tai V."/>
            <person name="Vallon O."/>
            <person name="Piganeau G."/>
            <person name="Jancek S."/>
            <person name="Heijde M."/>
            <person name="Jabbari K."/>
            <person name="Bowler C."/>
            <person name="Lohr M."/>
            <person name="Robbens S."/>
            <person name="Werner G."/>
            <person name="Dubchak I."/>
            <person name="Pazour G.J."/>
            <person name="Ren Q."/>
            <person name="Paulsen I."/>
            <person name="Delwiche C."/>
            <person name="Schmutz J."/>
            <person name="Rokhsar D."/>
            <person name="Van de Peer Y."/>
            <person name="Moreau H."/>
            <person name="Grigoriev I.V."/>
        </authorList>
    </citation>
    <scope>NUCLEOTIDE SEQUENCE [LARGE SCALE GENOMIC DNA]</scope>
    <source>
        <strain evidence="6 7">CCE9901</strain>
    </source>
</reference>
<evidence type="ECO:0000313" key="7">
    <source>
        <dbReference type="Proteomes" id="UP000001568"/>
    </source>
</evidence>
<comment type="similarity">
    <text evidence="2">Belongs to the rad1 family.</text>
</comment>
<dbReference type="Gramene" id="ABO97863">
    <property type="protein sequence ID" value="ABO97863"/>
    <property type="gene ID" value="OSTLU_33526"/>
</dbReference>
<dbReference type="AlphaFoldDB" id="A4S2P9"/>
<dbReference type="STRING" id="436017.A4S2P9"/>
<keyword evidence="7" id="KW-1185">Reference proteome</keyword>
<accession>A4S2P9</accession>